<dbReference type="Proteomes" id="UP000305131">
    <property type="component" value="Unassembled WGS sequence"/>
</dbReference>
<dbReference type="Pfam" id="PF21973">
    <property type="entry name" value="DUF6925"/>
    <property type="match status" value="1"/>
</dbReference>
<dbReference type="RefSeq" id="WP_138398189.1">
    <property type="nucleotide sequence ID" value="NZ_JBAFVI010000015.1"/>
</dbReference>
<comment type="caution">
    <text evidence="1">The sequence shown here is derived from an EMBL/GenBank/DDBJ whole genome shotgun (WGS) entry which is preliminary data.</text>
</comment>
<dbReference type="GeneID" id="95772581"/>
<gene>
    <name evidence="1" type="ORF">FBQ73_03810</name>
</gene>
<reference evidence="1 2" key="1">
    <citation type="submission" date="2019-05" db="EMBL/GenBank/DDBJ databases">
        <authorList>
            <person name="Zhou X."/>
        </authorList>
    </citation>
    <scope>NUCLEOTIDE SEQUENCE [LARGE SCALE GENOMIC DNA]</scope>
    <source>
        <strain evidence="1 2">DSM 432</strain>
    </source>
</reference>
<dbReference type="InterPro" id="IPR053838">
    <property type="entry name" value="DUF6925"/>
</dbReference>
<dbReference type="AlphaFoldDB" id="A0A6C1KJ61"/>
<name>A0A6C1KJ61_XANAU</name>
<dbReference type="EMBL" id="VAUP01000010">
    <property type="protein sequence ID" value="TLX44338.1"/>
    <property type="molecule type" value="Genomic_DNA"/>
</dbReference>
<sequence>MTQDATQDTAQDPFDALKIHARDPHTGWSLGIFGAIAEFMRDPEEPAAMGAGAEALTVVTARGGLAVRHHPATVLVDYEMPSRHAERRIRARAACLPETAAARAGRAVVTQIGPDRDALRDEDRDGLLFDLGIGLGSVEACVRTRAPALIAALRAAEGMPAFLAPGLMAAMVEHSPHRVFTSALGRIEVFQPIPPPGGVSPDGPHTHVLPKLIAHQRTHAASVPIPDGLVPCLSIHPPQG</sequence>
<organism evidence="1 2">
    <name type="scientific">Xanthobacter autotrophicus</name>
    <dbReference type="NCBI Taxonomy" id="280"/>
    <lineage>
        <taxon>Bacteria</taxon>
        <taxon>Pseudomonadati</taxon>
        <taxon>Pseudomonadota</taxon>
        <taxon>Alphaproteobacteria</taxon>
        <taxon>Hyphomicrobiales</taxon>
        <taxon>Xanthobacteraceae</taxon>
        <taxon>Xanthobacter</taxon>
    </lineage>
</organism>
<dbReference type="OrthoDB" id="3569535at2"/>
<evidence type="ECO:0000313" key="2">
    <source>
        <dbReference type="Proteomes" id="UP000305131"/>
    </source>
</evidence>
<accession>A0A6C1KJ61</accession>
<protein>
    <submittedName>
        <fullName evidence="1">Uncharacterized protein</fullName>
    </submittedName>
</protein>
<evidence type="ECO:0000313" key="1">
    <source>
        <dbReference type="EMBL" id="TLX44338.1"/>
    </source>
</evidence>
<proteinExistence type="predicted"/>